<gene>
    <name evidence="2" type="ORF">SAMN02745138_02147</name>
</gene>
<dbReference type="AlphaFoldDB" id="A0A1M6UFN1"/>
<dbReference type="RefSeq" id="WP_072851668.1">
    <property type="nucleotide sequence ID" value="NZ_FRAH01000039.1"/>
</dbReference>
<name>A0A1M6UFN1_9FIRM</name>
<proteinExistence type="predicted"/>
<dbReference type="OrthoDB" id="384892at2"/>
<keyword evidence="3" id="KW-1185">Reference proteome</keyword>
<reference evidence="2 3" key="1">
    <citation type="submission" date="2016-11" db="EMBL/GenBank/DDBJ databases">
        <authorList>
            <person name="Jaros S."/>
            <person name="Januszkiewicz K."/>
            <person name="Wedrychowicz H."/>
        </authorList>
    </citation>
    <scope>NUCLEOTIDE SEQUENCE [LARGE SCALE GENOMIC DNA]</scope>
    <source>
        <strain evidence="2 3">DSM 14214</strain>
    </source>
</reference>
<accession>A0A1M6UFN1</accession>
<dbReference type="GeneID" id="78178022"/>
<evidence type="ECO:0000259" key="1">
    <source>
        <dbReference type="Pfam" id="PF20097"/>
    </source>
</evidence>
<protein>
    <recommendedName>
        <fullName evidence="1">DUF6487 domain-containing protein</fullName>
    </recommendedName>
</protein>
<organism evidence="2 3">
    <name type="scientific">Anaerotignum lactatifermentans DSM 14214</name>
    <dbReference type="NCBI Taxonomy" id="1121323"/>
    <lineage>
        <taxon>Bacteria</taxon>
        <taxon>Bacillati</taxon>
        <taxon>Bacillota</taxon>
        <taxon>Clostridia</taxon>
        <taxon>Lachnospirales</taxon>
        <taxon>Anaerotignaceae</taxon>
        <taxon>Anaerotignum</taxon>
    </lineage>
</organism>
<dbReference type="Proteomes" id="UP000183975">
    <property type="component" value="Unassembled WGS sequence"/>
</dbReference>
<dbReference type="EMBL" id="FRAH01000039">
    <property type="protein sequence ID" value="SHK67971.1"/>
    <property type="molecule type" value="Genomic_DNA"/>
</dbReference>
<sequence>MKCPYCGKEMTLGYIQNRDGVYWTEKKLPVPALPLGGGETLAVGREQSCGYTNQRVEAWNCWTCKKILIDYDGESSSETEQK</sequence>
<dbReference type="Pfam" id="PF20097">
    <property type="entry name" value="DUF6487"/>
    <property type="match status" value="1"/>
</dbReference>
<feature type="domain" description="DUF6487" evidence="1">
    <location>
        <begin position="3"/>
        <end position="72"/>
    </location>
</feature>
<dbReference type="InterPro" id="IPR045504">
    <property type="entry name" value="DUF6487"/>
</dbReference>
<evidence type="ECO:0000313" key="3">
    <source>
        <dbReference type="Proteomes" id="UP000183975"/>
    </source>
</evidence>
<evidence type="ECO:0000313" key="2">
    <source>
        <dbReference type="EMBL" id="SHK67971.1"/>
    </source>
</evidence>